<keyword evidence="9" id="KW-0479">Metal-binding</keyword>
<feature type="signal peptide" evidence="10">
    <location>
        <begin position="1"/>
        <end position="19"/>
    </location>
</feature>
<comment type="caution">
    <text evidence="12">The sequence shown here is derived from an EMBL/GenBank/DDBJ whole genome shotgun (WGS) entry which is preliminary data.</text>
</comment>
<keyword evidence="4" id="KW-0964">Secreted</keyword>
<dbReference type="GO" id="GO:0098552">
    <property type="term" value="C:side of membrane"/>
    <property type="evidence" value="ECO:0007669"/>
    <property type="project" value="UniProtKB-KW"/>
</dbReference>
<dbReference type="InterPro" id="IPR008427">
    <property type="entry name" value="Extracellular_membr_CFEM_dom"/>
</dbReference>
<dbReference type="GO" id="GO:0005576">
    <property type="term" value="C:extracellular region"/>
    <property type="evidence" value="ECO:0007669"/>
    <property type="project" value="UniProtKB-SubCell"/>
</dbReference>
<feature type="binding site" description="axial binding residue" evidence="9">
    <location>
        <position position="64"/>
    </location>
    <ligand>
        <name>heme</name>
        <dbReference type="ChEBI" id="CHEBI:30413"/>
    </ligand>
    <ligandPart>
        <name>Fe</name>
        <dbReference type="ChEBI" id="CHEBI:18248"/>
    </ligandPart>
</feature>
<dbReference type="Proteomes" id="UP000284375">
    <property type="component" value="Unassembled WGS sequence"/>
</dbReference>
<evidence type="ECO:0000256" key="6">
    <source>
        <dbReference type="ARBA" id="ARBA00022729"/>
    </source>
</evidence>
<evidence type="ECO:0000256" key="4">
    <source>
        <dbReference type="ARBA" id="ARBA00022525"/>
    </source>
</evidence>
<accession>A0A423WIL6</accession>
<keyword evidence="13" id="KW-1185">Reference proteome</keyword>
<evidence type="ECO:0000256" key="7">
    <source>
        <dbReference type="ARBA" id="ARBA00023157"/>
    </source>
</evidence>
<keyword evidence="9" id="KW-0349">Heme</keyword>
<protein>
    <recommendedName>
        <fullName evidence="11">CFEM domain-containing protein</fullName>
    </recommendedName>
</protein>
<evidence type="ECO:0000256" key="8">
    <source>
        <dbReference type="ARBA" id="ARBA00023288"/>
    </source>
</evidence>
<dbReference type="EMBL" id="LJZO01000003">
    <property type="protein sequence ID" value="ROW03263.1"/>
    <property type="molecule type" value="Genomic_DNA"/>
</dbReference>
<dbReference type="STRING" id="252740.A0A423WIL6"/>
<feature type="chain" id="PRO_5019333335" description="CFEM domain-containing protein" evidence="10">
    <location>
        <begin position="20"/>
        <end position="172"/>
    </location>
</feature>
<reference evidence="12 13" key="1">
    <citation type="submission" date="2015-09" db="EMBL/GenBank/DDBJ databases">
        <title>Host preference determinants of Valsa canker pathogens revealed by comparative genomics.</title>
        <authorList>
            <person name="Yin Z."/>
            <person name="Huang L."/>
        </authorList>
    </citation>
    <scope>NUCLEOTIDE SEQUENCE [LARGE SCALE GENOMIC DNA]</scope>
    <source>
        <strain evidence="12 13">YSFL</strain>
    </source>
</reference>
<evidence type="ECO:0000256" key="5">
    <source>
        <dbReference type="ARBA" id="ARBA00022622"/>
    </source>
</evidence>
<keyword evidence="5" id="KW-0336">GPI-anchor</keyword>
<comment type="caution">
    <text evidence="9">Lacks conserved residue(s) required for the propagation of feature annotation.</text>
</comment>
<evidence type="ECO:0000313" key="12">
    <source>
        <dbReference type="EMBL" id="ROW03263.1"/>
    </source>
</evidence>
<proteinExistence type="inferred from homology"/>
<keyword evidence="6 10" id="KW-0732">Signal</keyword>
<evidence type="ECO:0000313" key="13">
    <source>
        <dbReference type="Proteomes" id="UP000284375"/>
    </source>
</evidence>
<organism evidence="12 13">
    <name type="scientific">Cytospora chrysosperma</name>
    <name type="common">Cytospora canker fungus</name>
    <name type="synonym">Sphaeria chrysosperma</name>
    <dbReference type="NCBI Taxonomy" id="252740"/>
    <lineage>
        <taxon>Eukaryota</taxon>
        <taxon>Fungi</taxon>
        <taxon>Dikarya</taxon>
        <taxon>Ascomycota</taxon>
        <taxon>Pezizomycotina</taxon>
        <taxon>Sordariomycetes</taxon>
        <taxon>Sordariomycetidae</taxon>
        <taxon>Diaporthales</taxon>
        <taxon>Cytosporaceae</taxon>
        <taxon>Cytospora</taxon>
    </lineage>
</organism>
<comment type="similarity">
    <text evidence="3">Belongs to the RBT5 family.</text>
</comment>
<evidence type="ECO:0000256" key="3">
    <source>
        <dbReference type="ARBA" id="ARBA00010031"/>
    </source>
</evidence>
<keyword evidence="5" id="KW-0472">Membrane</keyword>
<evidence type="ECO:0000259" key="11">
    <source>
        <dbReference type="PROSITE" id="PS52012"/>
    </source>
</evidence>
<keyword evidence="8" id="KW-0449">Lipoprotein</keyword>
<evidence type="ECO:0000256" key="1">
    <source>
        <dbReference type="ARBA" id="ARBA00004589"/>
    </source>
</evidence>
<dbReference type="PROSITE" id="PS52012">
    <property type="entry name" value="CFEM"/>
    <property type="match status" value="1"/>
</dbReference>
<evidence type="ECO:0000256" key="10">
    <source>
        <dbReference type="SAM" id="SignalP"/>
    </source>
</evidence>
<sequence length="172" mass="16736">MQIITGLTAAAVLIASTVAQSPTTTGTAATASNSDLPSLVSQLPECALGCLDTAAKSIGCNAADLTCLCSKSQDFIDAIGPCIFLSSGCTSDEQSQISSLASSICKDVVNNPNSTELASASNYLTSAMATATGASASSTSASASGNAAVRTDFPIAGMGIMGAAAALAALAL</sequence>
<name>A0A423WIL6_CYTCH</name>
<dbReference type="AlphaFoldDB" id="A0A423WIL6"/>
<keyword evidence="5" id="KW-0325">Glycoprotein</keyword>
<evidence type="ECO:0000256" key="2">
    <source>
        <dbReference type="ARBA" id="ARBA00004613"/>
    </source>
</evidence>
<dbReference type="GO" id="GO:0046872">
    <property type="term" value="F:metal ion binding"/>
    <property type="evidence" value="ECO:0007669"/>
    <property type="project" value="UniProtKB-UniRule"/>
</dbReference>
<keyword evidence="9" id="KW-0408">Iron</keyword>
<feature type="domain" description="CFEM" evidence="11">
    <location>
        <begin position="16"/>
        <end position="132"/>
    </location>
</feature>
<dbReference type="OrthoDB" id="3065412at2759"/>
<feature type="disulfide bond" evidence="9">
    <location>
        <begin position="60"/>
        <end position="67"/>
    </location>
</feature>
<keyword evidence="7 9" id="KW-1015">Disulfide bond</keyword>
<gene>
    <name evidence="12" type="ORF">VSDG_01520</name>
</gene>
<evidence type="ECO:0000256" key="9">
    <source>
        <dbReference type="PROSITE-ProRule" id="PRU01356"/>
    </source>
</evidence>
<dbReference type="SMART" id="SM00747">
    <property type="entry name" value="CFEM"/>
    <property type="match status" value="1"/>
</dbReference>
<comment type="subcellular location">
    <subcellularLocation>
        <location evidence="1">Membrane</location>
        <topology evidence="1">Lipid-anchor</topology>
        <topology evidence="1">GPI-anchor</topology>
    </subcellularLocation>
    <subcellularLocation>
        <location evidence="2">Secreted</location>
    </subcellularLocation>
</comment>
<dbReference type="Pfam" id="PF05730">
    <property type="entry name" value="CFEM"/>
    <property type="match status" value="1"/>
</dbReference>